<organism evidence="2 3">
    <name type="scientific">Armadillidium nasatum</name>
    <dbReference type="NCBI Taxonomy" id="96803"/>
    <lineage>
        <taxon>Eukaryota</taxon>
        <taxon>Metazoa</taxon>
        <taxon>Ecdysozoa</taxon>
        <taxon>Arthropoda</taxon>
        <taxon>Crustacea</taxon>
        <taxon>Multicrustacea</taxon>
        <taxon>Malacostraca</taxon>
        <taxon>Eumalacostraca</taxon>
        <taxon>Peracarida</taxon>
        <taxon>Isopoda</taxon>
        <taxon>Oniscidea</taxon>
        <taxon>Crinocheta</taxon>
        <taxon>Armadillidiidae</taxon>
        <taxon>Armadillidium</taxon>
    </lineage>
</organism>
<name>A0A5N5SN26_9CRUS</name>
<feature type="compositionally biased region" description="Polar residues" evidence="1">
    <location>
        <begin position="99"/>
        <end position="111"/>
    </location>
</feature>
<sequence>MCRIEKSLSRKKMTTDFPNRHCRYLAQFIEIYTDMSRRRLRQTRQMPIVPAPSNASSKSLASSRSSRRGTEDPFVHFLSPLSPARPTVFEESPEEIISGNVQNNGKSWKKK</sequence>
<accession>A0A5N5SN26</accession>
<feature type="region of interest" description="Disordered" evidence="1">
    <location>
        <begin position="42"/>
        <end position="111"/>
    </location>
</feature>
<reference evidence="2 3" key="1">
    <citation type="journal article" date="2019" name="PLoS Biol.">
        <title>Sex chromosomes control vertical transmission of feminizing Wolbachia symbionts in an isopod.</title>
        <authorList>
            <person name="Becking T."/>
            <person name="Chebbi M.A."/>
            <person name="Giraud I."/>
            <person name="Moumen B."/>
            <person name="Laverre T."/>
            <person name="Caubet Y."/>
            <person name="Peccoud J."/>
            <person name="Gilbert C."/>
            <person name="Cordaux R."/>
        </authorList>
    </citation>
    <scope>NUCLEOTIDE SEQUENCE [LARGE SCALE GENOMIC DNA]</scope>
    <source>
        <strain evidence="2">ANa2</strain>
        <tissue evidence="2">Whole body excluding digestive tract and cuticle</tissue>
    </source>
</reference>
<dbReference type="Proteomes" id="UP000326759">
    <property type="component" value="Unassembled WGS sequence"/>
</dbReference>
<evidence type="ECO:0000256" key="1">
    <source>
        <dbReference type="SAM" id="MobiDB-lite"/>
    </source>
</evidence>
<gene>
    <name evidence="2" type="ORF">Anas_09519</name>
</gene>
<comment type="caution">
    <text evidence="2">The sequence shown here is derived from an EMBL/GenBank/DDBJ whole genome shotgun (WGS) entry which is preliminary data.</text>
</comment>
<dbReference type="EMBL" id="SEYY01023056">
    <property type="protein sequence ID" value="KAB7495118.1"/>
    <property type="molecule type" value="Genomic_DNA"/>
</dbReference>
<evidence type="ECO:0000313" key="3">
    <source>
        <dbReference type="Proteomes" id="UP000326759"/>
    </source>
</evidence>
<evidence type="ECO:0000313" key="2">
    <source>
        <dbReference type="EMBL" id="KAB7495118.1"/>
    </source>
</evidence>
<feature type="compositionally biased region" description="Low complexity" evidence="1">
    <location>
        <begin position="51"/>
        <end position="64"/>
    </location>
</feature>
<proteinExistence type="predicted"/>
<dbReference type="AlphaFoldDB" id="A0A5N5SN26"/>
<keyword evidence="3" id="KW-1185">Reference proteome</keyword>
<protein>
    <submittedName>
        <fullName evidence="2">Uncharacterized protein</fullName>
    </submittedName>
</protein>